<organism evidence="11 12">
    <name type="scientific">Erinaceus europaeus</name>
    <name type="common">Western European hedgehog</name>
    <dbReference type="NCBI Taxonomy" id="9365"/>
    <lineage>
        <taxon>Eukaryota</taxon>
        <taxon>Metazoa</taxon>
        <taxon>Chordata</taxon>
        <taxon>Craniata</taxon>
        <taxon>Vertebrata</taxon>
        <taxon>Euteleostomi</taxon>
        <taxon>Mammalia</taxon>
        <taxon>Eutheria</taxon>
        <taxon>Laurasiatheria</taxon>
        <taxon>Eulipotyphla</taxon>
        <taxon>Erinaceidae</taxon>
        <taxon>Erinaceinae</taxon>
        <taxon>Erinaceus</taxon>
    </lineage>
</organism>
<feature type="region of interest" description="Disordered" evidence="8">
    <location>
        <begin position="1036"/>
        <end position="1078"/>
    </location>
</feature>
<protein>
    <submittedName>
        <fullName evidence="12">Transport and Golgi organization protein 1 homolog</fullName>
    </submittedName>
</protein>
<dbReference type="PANTHER" id="PTHR23158:SF54">
    <property type="entry name" value="TRANSPORT AND GOLGI ORGANIZATION PROTEIN 1 HOMOLOG"/>
    <property type="match status" value="1"/>
</dbReference>
<name>A0ABM3WCZ5_ERIEU</name>
<feature type="compositionally biased region" description="Basic and acidic residues" evidence="8">
    <location>
        <begin position="568"/>
        <end position="590"/>
    </location>
</feature>
<evidence type="ECO:0000256" key="2">
    <source>
        <dbReference type="ARBA" id="ARBA00022443"/>
    </source>
</evidence>
<accession>A0ABM3WCZ5</accession>
<evidence type="ECO:0000256" key="4">
    <source>
        <dbReference type="ARBA" id="ARBA00022824"/>
    </source>
</evidence>
<feature type="compositionally biased region" description="Basic and acidic residues" evidence="8">
    <location>
        <begin position="216"/>
        <end position="236"/>
    </location>
</feature>
<feature type="compositionally biased region" description="Basic and acidic residues" evidence="8">
    <location>
        <begin position="448"/>
        <end position="460"/>
    </location>
</feature>
<feature type="compositionally biased region" description="Acidic residues" evidence="8">
    <location>
        <begin position="159"/>
        <end position="188"/>
    </location>
</feature>
<feature type="compositionally biased region" description="Acidic residues" evidence="8">
    <location>
        <begin position="305"/>
        <end position="316"/>
    </location>
</feature>
<feature type="signal peptide" evidence="9">
    <location>
        <begin position="1"/>
        <end position="23"/>
    </location>
</feature>
<feature type="region of interest" description="Disordered" evidence="8">
    <location>
        <begin position="277"/>
        <end position="337"/>
    </location>
</feature>
<dbReference type="PROSITE" id="PS50002">
    <property type="entry name" value="SH3"/>
    <property type="match status" value="1"/>
</dbReference>
<feature type="region of interest" description="Disordered" evidence="8">
    <location>
        <begin position="367"/>
        <end position="887"/>
    </location>
</feature>
<evidence type="ECO:0000256" key="8">
    <source>
        <dbReference type="SAM" id="MobiDB-lite"/>
    </source>
</evidence>
<feature type="compositionally biased region" description="Basic and acidic residues" evidence="8">
    <location>
        <begin position="189"/>
        <end position="202"/>
    </location>
</feature>
<feature type="compositionally biased region" description="Acidic residues" evidence="8">
    <location>
        <begin position="685"/>
        <end position="709"/>
    </location>
</feature>
<dbReference type="RefSeq" id="XP_060034452.1">
    <property type="nucleotide sequence ID" value="XM_060178469.1"/>
</dbReference>
<feature type="region of interest" description="Disordered" evidence="8">
    <location>
        <begin position="149"/>
        <end position="249"/>
    </location>
</feature>
<gene>
    <name evidence="12" type="primary">LOC132534594</name>
</gene>
<evidence type="ECO:0000256" key="3">
    <source>
        <dbReference type="ARBA" id="ARBA00022729"/>
    </source>
</evidence>
<keyword evidence="5" id="KW-0175">Coiled coil</keyword>
<keyword evidence="4" id="KW-0256">Endoplasmic reticulum</keyword>
<dbReference type="SMART" id="SM00326">
    <property type="entry name" value="SH3"/>
    <property type="match status" value="1"/>
</dbReference>
<keyword evidence="11" id="KW-1185">Reference proteome</keyword>
<keyword evidence="6" id="KW-0325">Glycoprotein</keyword>
<reference evidence="12" key="1">
    <citation type="submission" date="2025-08" db="UniProtKB">
        <authorList>
            <consortium name="RefSeq"/>
        </authorList>
    </citation>
    <scope>IDENTIFICATION</scope>
</reference>
<feature type="domain" description="SH3" evidence="10">
    <location>
        <begin position="46"/>
        <end position="108"/>
    </location>
</feature>
<dbReference type="InterPro" id="IPR001452">
    <property type="entry name" value="SH3_domain"/>
</dbReference>
<dbReference type="Proteomes" id="UP001652624">
    <property type="component" value="Chromosome 19"/>
</dbReference>
<keyword evidence="3 9" id="KW-0732">Signal</keyword>
<feature type="compositionally biased region" description="Basic and acidic residues" evidence="8">
    <location>
        <begin position="843"/>
        <end position="852"/>
    </location>
</feature>
<evidence type="ECO:0000256" key="5">
    <source>
        <dbReference type="ARBA" id="ARBA00023054"/>
    </source>
</evidence>
<feature type="chain" id="PRO_5047473654" evidence="9">
    <location>
        <begin position="24"/>
        <end position="1078"/>
    </location>
</feature>
<evidence type="ECO:0000313" key="12">
    <source>
        <dbReference type="RefSeq" id="XP_060034452.1"/>
    </source>
</evidence>
<feature type="compositionally biased region" description="Basic and acidic residues" evidence="8">
    <location>
        <begin position="517"/>
        <end position="527"/>
    </location>
</feature>
<evidence type="ECO:0000256" key="6">
    <source>
        <dbReference type="ARBA" id="ARBA00023180"/>
    </source>
</evidence>
<keyword evidence="2 7" id="KW-0728">SH3 domain</keyword>
<feature type="compositionally biased region" description="Polar residues" evidence="8">
    <location>
        <begin position="473"/>
        <end position="504"/>
    </location>
</feature>
<evidence type="ECO:0000256" key="1">
    <source>
        <dbReference type="ARBA" id="ARBA00004389"/>
    </source>
</evidence>
<dbReference type="InterPro" id="IPR051500">
    <property type="entry name" value="cTAGE_MIA/OTOR"/>
</dbReference>
<evidence type="ECO:0000313" key="11">
    <source>
        <dbReference type="Proteomes" id="UP001652624"/>
    </source>
</evidence>
<dbReference type="GeneID" id="132534594"/>
<comment type="subcellular location">
    <subcellularLocation>
        <location evidence="1">Endoplasmic reticulum membrane</location>
        <topology evidence="1">Single-pass membrane protein</topology>
    </subcellularLocation>
</comment>
<dbReference type="SUPFAM" id="SSF50044">
    <property type="entry name" value="SH3-domain"/>
    <property type="match status" value="1"/>
</dbReference>
<evidence type="ECO:0000256" key="7">
    <source>
        <dbReference type="PROSITE-ProRule" id="PRU00192"/>
    </source>
</evidence>
<dbReference type="Gene3D" id="2.30.30.40">
    <property type="entry name" value="SH3 Domains"/>
    <property type="match status" value="1"/>
</dbReference>
<evidence type="ECO:0000259" key="10">
    <source>
        <dbReference type="PROSITE" id="PS50002"/>
    </source>
</evidence>
<dbReference type="Pfam" id="PF07653">
    <property type="entry name" value="SH3_2"/>
    <property type="match status" value="1"/>
</dbReference>
<feature type="compositionally biased region" description="Acidic residues" evidence="8">
    <location>
        <begin position="288"/>
        <end position="297"/>
    </location>
</feature>
<proteinExistence type="predicted"/>
<sequence length="1078" mass="117191">MAAAAALLLCLLSLLGPPGRLRASRAPGLGRRFSESKLCADAECSMLMYRGEALEDFTGPDCRFVNFKKGDPIYVYHKLAGRSPEVWAGSVGRSFGYFPRSLIHVASQYTTEELKVPADETDFVCFDGGRDDFDSYDLEELLGYLNLEKTLGDGQHETEEPEASEEGDPETELLESTNSEESEFSEDTQEPKDRQEAQKNRPLENGQADPAQGERPPFESFKDMLQEKLRVPESENKTGSVSQASDEQKMDAYTRLKKDMTLDLKTKFGSTADVLVSDDETTSLVTSLEDDLDEESEAEYHVMAQEEEDDGQDSSEEPPLLTFTDGEDGKTPAGSGVEKFLAEQERTLKEELLVQVAPPLGIQKAEKDTLTAWEDPLDPTGVEWESSDSGGAKEGGDALAPGSKLSKPQPAPYDVLDSDKVSAAPEGAQVPERNEGKDPKVDTQSPPREGKTAEPPKKDLVQNGAGLEDTELESTLTPGSAQSTKLRSSPTSAREQPALQSGPGNTEDDPDGTVVHVSKETLDKEKPAMQPPEEDAGTGSAGRGEGSPAKEGKPAREPAGPADNQRNASRDILEGKEAAESGAEPHRPSEEQPSEDSEEEWLYRAQNQPRFSSPDGLHWQRESEEDSPGVGRNVSRHQERGEATGVNKQVEGKRLLGEEDSSEEELDSGRPVSDTHEVGATGQAEDTEVPDLQSEEEEYVPEELLEDENAVSAQQAQANSPEAQGSPLGAILQTPERAALGASHPASGIEASVPSGTERKGETGAGEADPQGKQVGHRVLTDEDGPLAAKEAPRPPEVSSSPDKKTSQVPEEGEASPSKDREPPQGLGPQEPLKAPGLTQKPGLRELLKESQQKLTDTESQGSTSEEQEDEQRHRTPPLASPKDSPIISSFFQNLQSRQRFQKYFDVPRLEALLQEMSSKLQATQRDSLPSNVEKALDKVFRASESHILIEAEKMLDARVTQKRDLGAKDSDIFEEAAVLEDIQDLIYFVRYQHSLAEGSAAPAVVQLPEEGWDQTLEETSPPLKENLPHVHIETVTTQTPEEEPRHLDQPVTWDTGLSEVPPQPSADPGPGGILLTE</sequence>
<dbReference type="PANTHER" id="PTHR23158">
    <property type="entry name" value="MELANOMA INHIBITORY ACTIVITY-RELATED"/>
    <property type="match status" value="1"/>
</dbReference>
<feature type="compositionally biased region" description="Basic and acidic residues" evidence="8">
    <location>
        <begin position="432"/>
        <end position="441"/>
    </location>
</feature>
<dbReference type="InterPro" id="IPR036028">
    <property type="entry name" value="SH3-like_dom_sf"/>
</dbReference>
<evidence type="ECO:0000256" key="9">
    <source>
        <dbReference type="SAM" id="SignalP"/>
    </source>
</evidence>